<evidence type="ECO:0000259" key="2">
    <source>
        <dbReference type="Pfam" id="PF02517"/>
    </source>
</evidence>
<feature type="transmembrane region" description="Helical" evidence="1">
    <location>
        <begin position="29"/>
        <end position="58"/>
    </location>
</feature>
<evidence type="ECO:0000313" key="3">
    <source>
        <dbReference type="EMBL" id="SHL87500.1"/>
    </source>
</evidence>
<feature type="transmembrane region" description="Helical" evidence="1">
    <location>
        <begin position="121"/>
        <end position="141"/>
    </location>
</feature>
<keyword evidence="1" id="KW-1133">Transmembrane helix</keyword>
<feature type="transmembrane region" description="Helical" evidence="1">
    <location>
        <begin position="217"/>
        <end position="235"/>
    </location>
</feature>
<gene>
    <name evidence="3" type="ORF">SAMN05444159_7062</name>
</gene>
<keyword evidence="1" id="KW-0812">Transmembrane</keyword>
<dbReference type="GO" id="GO:0080120">
    <property type="term" value="P:CAAX-box protein maturation"/>
    <property type="evidence" value="ECO:0007669"/>
    <property type="project" value="UniProtKB-ARBA"/>
</dbReference>
<dbReference type="Pfam" id="PF02517">
    <property type="entry name" value="Rce1-like"/>
    <property type="match status" value="1"/>
</dbReference>
<dbReference type="Proteomes" id="UP000189935">
    <property type="component" value="Chromosome I"/>
</dbReference>
<feature type="domain" description="CAAX prenyl protease 2/Lysostaphin resistance protein A-like" evidence="2">
    <location>
        <begin position="162"/>
        <end position="252"/>
    </location>
</feature>
<dbReference type="InterPro" id="IPR003675">
    <property type="entry name" value="Rce1/LyrA-like_dom"/>
</dbReference>
<dbReference type="AlphaFoldDB" id="A0A1M7E750"/>
<feature type="transmembrane region" description="Helical" evidence="1">
    <location>
        <begin position="242"/>
        <end position="264"/>
    </location>
</feature>
<accession>A0A1M7E750</accession>
<evidence type="ECO:0000256" key="1">
    <source>
        <dbReference type="SAM" id="Phobius"/>
    </source>
</evidence>
<reference evidence="3 4" key="1">
    <citation type="submission" date="2016-11" db="EMBL/GenBank/DDBJ databases">
        <authorList>
            <person name="Jaros S."/>
            <person name="Januszkiewicz K."/>
            <person name="Wedrychowicz H."/>
        </authorList>
    </citation>
    <scope>NUCLEOTIDE SEQUENCE [LARGE SCALE GENOMIC DNA]</scope>
    <source>
        <strain evidence="3 4">GAS499</strain>
    </source>
</reference>
<dbReference type="EMBL" id="LT670844">
    <property type="protein sequence ID" value="SHL87500.1"/>
    <property type="molecule type" value="Genomic_DNA"/>
</dbReference>
<evidence type="ECO:0000313" key="4">
    <source>
        <dbReference type="Proteomes" id="UP000189935"/>
    </source>
</evidence>
<feature type="transmembrane region" description="Helical" evidence="1">
    <location>
        <begin position="78"/>
        <end position="100"/>
    </location>
</feature>
<protein>
    <recommendedName>
        <fullName evidence="2">CAAX prenyl protease 2/Lysostaphin resistance protein A-like domain-containing protein</fullName>
    </recommendedName>
</protein>
<dbReference type="GO" id="GO:0004175">
    <property type="term" value="F:endopeptidase activity"/>
    <property type="evidence" value="ECO:0007669"/>
    <property type="project" value="UniProtKB-ARBA"/>
</dbReference>
<organism evidence="3 4">
    <name type="scientific">Bradyrhizobium lablabi</name>
    <dbReference type="NCBI Taxonomy" id="722472"/>
    <lineage>
        <taxon>Bacteria</taxon>
        <taxon>Pseudomonadati</taxon>
        <taxon>Pseudomonadota</taxon>
        <taxon>Alphaproteobacteria</taxon>
        <taxon>Hyphomicrobiales</taxon>
        <taxon>Nitrobacteraceae</taxon>
        <taxon>Bradyrhizobium</taxon>
    </lineage>
</organism>
<feature type="transmembrane region" description="Helical" evidence="1">
    <location>
        <begin position="194"/>
        <end position="211"/>
    </location>
</feature>
<keyword evidence="1" id="KW-0472">Membrane</keyword>
<proteinExistence type="predicted"/>
<sequence length="265" mass="29257">MLSLPESAPWIVPTVPIAVAAALRRPRTWYFWGTAFFAVIACLVQSIAATLTFLVLLACWVCVVPHTPEELRALIYDGAWLALAAIMAGPFVLAVLWGAIRLARQRFADYLALRWPSGRELARGLAMTCAFLLVWLAIAYLTGQKAPAFVINGYMSARATGWLPVYLIAMCIAAPVTEEFFVRGFLFRGWSQSFLRPTGAIVLSSAVWAAAHTQYNLFYVSEIFTIGLLLGYLRYRYGSTWLTVIIHSAINLAAVIEVALIVAYA</sequence>
<dbReference type="OrthoDB" id="9782250at2"/>
<dbReference type="RefSeq" id="WP_154071606.1">
    <property type="nucleotide sequence ID" value="NZ_LT670844.1"/>
</dbReference>
<name>A0A1M7E750_9BRAD</name>
<feature type="transmembrane region" description="Helical" evidence="1">
    <location>
        <begin position="161"/>
        <end position="182"/>
    </location>
</feature>